<dbReference type="InterPro" id="IPR008271">
    <property type="entry name" value="Ser/Thr_kinase_AS"/>
</dbReference>
<evidence type="ECO:0000256" key="1">
    <source>
        <dbReference type="SAM" id="MobiDB-lite"/>
    </source>
</evidence>
<dbReference type="InterPro" id="IPR000719">
    <property type="entry name" value="Prot_kinase_dom"/>
</dbReference>
<dbReference type="Gene3D" id="1.10.510.10">
    <property type="entry name" value="Transferase(Phosphotransferase) domain 1"/>
    <property type="match status" value="1"/>
</dbReference>
<dbReference type="Pfam" id="PF00069">
    <property type="entry name" value="Pkinase"/>
    <property type="match status" value="1"/>
</dbReference>
<evidence type="ECO:0000259" key="2">
    <source>
        <dbReference type="PROSITE" id="PS50011"/>
    </source>
</evidence>
<feature type="domain" description="Protein kinase" evidence="2">
    <location>
        <begin position="1"/>
        <end position="176"/>
    </location>
</feature>
<dbReference type="GO" id="GO:0004674">
    <property type="term" value="F:protein serine/threonine kinase activity"/>
    <property type="evidence" value="ECO:0007669"/>
    <property type="project" value="TreeGrafter"/>
</dbReference>
<comment type="caution">
    <text evidence="3">The sequence shown here is derived from an EMBL/GenBank/DDBJ whole genome shotgun (WGS) entry which is preliminary data.</text>
</comment>
<proteinExistence type="predicted"/>
<feature type="region of interest" description="Disordered" evidence="1">
    <location>
        <begin position="219"/>
        <end position="252"/>
    </location>
</feature>
<dbReference type="GO" id="GO:0005524">
    <property type="term" value="F:ATP binding"/>
    <property type="evidence" value="ECO:0007669"/>
    <property type="project" value="InterPro"/>
</dbReference>
<dbReference type="Proteomes" id="UP000800235">
    <property type="component" value="Unassembled WGS sequence"/>
</dbReference>
<dbReference type="InterPro" id="IPR011009">
    <property type="entry name" value="Kinase-like_dom_sf"/>
</dbReference>
<dbReference type="EMBL" id="MU007049">
    <property type="protein sequence ID" value="KAF2429152.1"/>
    <property type="molecule type" value="Genomic_DNA"/>
</dbReference>
<reference evidence="3" key="1">
    <citation type="journal article" date="2020" name="Stud. Mycol.">
        <title>101 Dothideomycetes genomes: a test case for predicting lifestyles and emergence of pathogens.</title>
        <authorList>
            <person name="Haridas S."/>
            <person name="Albert R."/>
            <person name="Binder M."/>
            <person name="Bloem J."/>
            <person name="Labutti K."/>
            <person name="Salamov A."/>
            <person name="Andreopoulos B."/>
            <person name="Baker S."/>
            <person name="Barry K."/>
            <person name="Bills G."/>
            <person name="Bluhm B."/>
            <person name="Cannon C."/>
            <person name="Castanera R."/>
            <person name="Culley D."/>
            <person name="Daum C."/>
            <person name="Ezra D."/>
            <person name="Gonzalez J."/>
            <person name="Henrissat B."/>
            <person name="Kuo A."/>
            <person name="Liang C."/>
            <person name="Lipzen A."/>
            <person name="Lutzoni F."/>
            <person name="Magnuson J."/>
            <person name="Mondo S."/>
            <person name="Nolan M."/>
            <person name="Ohm R."/>
            <person name="Pangilinan J."/>
            <person name="Park H.-J."/>
            <person name="Ramirez L."/>
            <person name="Alfaro M."/>
            <person name="Sun H."/>
            <person name="Tritt A."/>
            <person name="Yoshinaga Y."/>
            <person name="Zwiers L.-H."/>
            <person name="Turgeon B."/>
            <person name="Goodwin S."/>
            <person name="Spatafora J."/>
            <person name="Crous P."/>
            <person name="Grigoriev I."/>
        </authorList>
    </citation>
    <scope>NUCLEOTIDE SEQUENCE</scope>
    <source>
        <strain evidence="3">CBS 130266</strain>
    </source>
</reference>
<feature type="region of interest" description="Disordered" evidence="1">
    <location>
        <begin position="284"/>
        <end position="307"/>
    </location>
</feature>
<sequence>MELFKQVGNNVGAWNGIVHRDIKPANVLLKWHDRCDKDTPYPEIVLSDFGHAIEMHDTISKFSNYNKYSVEQPSKIHFSTPDFSPPEHLRRYSETGERGELDPDESYDWYQFGALLYYMCTGYCFDIDSKDEPLHHAWNLYSFTALSIHSIPNLTLRHNPHKRMDDPNAKKCLPAWHRESQVAEKKAFRVDDYGTRHFLEAGPALERLIDIRLQADDPGGLNGGDVRENDHIPPPQPDFDGNQDENNDFPSLHGYNGRIEVIEGVSVPTPPTSSLPSTWAIPPNYTNSYRQTAPLPVNPCTGRRAGS</sequence>
<evidence type="ECO:0000313" key="3">
    <source>
        <dbReference type="EMBL" id="KAF2429152.1"/>
    </source>
</evidence>
<dbReference type="PANTHER" id="PTHR24359">
    <property type="entry name" value="SERINE/THREONINE-PROTEIN KINASE SBK1"/>
    <property type="match status" value="1"/>
</dbReference>
<accession>A0A9P4NP89</accession>
<dbReference type="OrthoDB" id="310217at2759"/>
<dbReference type="PROSITE" id="PS00108">
    <property type="entry name" value="PROTEIN_KINASE_ST"/>
    <property type="match status" value="1"/>
</dbReference>
<organism evidence="3 4">
    <name type="scientific">Tothia fuscella</name>
    <dbReference type="NCBI Taxonomy" id="1048955"/>
    <lineage>
        <taxon>Eukaryota</taxon>
        <taxon>Fungi</taxon>
        <taxon>Dikarya</taxon>
        <taxon>Ascomycota</taxon>
        <taxon>Pezizomycotina</taxon>
        <taxon>Dothideomycetes</taxon>
        <taxon>Pleosporomycetidae</taxon>
        <taxon>Venturiales</taxon>
        <taxon>Cylindrosympodiaceae</taxon>
        <taxon>Tothia</taxon>
    </lineage>
</organism>
<dbReference type="PROSITE" id="PS50011">
    <property type="entry name" value="PROTEIN_KINASE_DOM"/>
    <property type="match status" value="1"/>
</dbReference>
<keyword evidence="4" id="KW-1185">Reference proteome</keyword>
<gene>
    <name evidence="3" type="ORF">EJ08DRAFT_650580</name>
</gene>
<name>A0A9P4NP89_9PEZI</name>
<evidence type="ECO:0000313" key="4">
    <source>
        <dbReference type="Proteomes" id="UP000800235"/>
    </source>
</evidence>
<dbReference type="PANTHER" id="PTHR24359:SF1">
    <property type="entry name" value="INHIBITOR OF NUCLEAR FACTOR KAPPA-B KINASE EPSILON SUBUNIT HOMOLOG 1-RELATED"/>
    <property type="match status" value="1"/>
</dbReference>
<protein>
    <recommendedName>
        <fullName evidence="2">Protein kinase domain-containing protein</fullName>
    </recommendedName>
</protein>
<dbReference type="SUPFAM" id="SSF56112">
    <property type="entry name" value="Protein kinase-like (PK-like)"/>
    <property type="match status" value="1"/>
</dbReference>
<dbReference type="AlphaFoldDB" id="A0A9P4NP89"/>